<dbReference type="Proteomes" id="UP000295254">
    <property type="component" value="Unassembled WGS sequence"/>
</dbReference>
<sequence length="414" mass="44308">MNKTLENSNSSAHLDPSFGDGGRVIVPISESPGEIPVIKGIAIDSSGAIFFASASADKFVLGRLLKDGTLDAGFGNNGFVRDIFAEGTSLSTSVSLLENGSILLMGTHVHPRTRRMPGLALFSASGQYITGFGQNGKTVVPLPLTVPENSADLYEAEFAATSSSSTGPIMLPNGKLLLVYENVLIRLLRNGMPDPDFDNGNHYRRIQHPKYPSSLTRIVKDSAGTVVVSGTAQVNGKSTGVLVRCFTDGHIDRRFGEDGFVVLSDLDFNSNITALVPLKPHKVLAVGQKTLENRKGYMVCLDEQGKFDTSFNGGKPVLVPSMEDVEFSWHTATVDHIGRIVATGGSFGGLPFIPVGRFLPNGQPDLTFSRNEGWIRIEGQLSETVTLDDQGRIVFGGYTSSSPIPLTTVFGLMS</sequence>
<dbReference type="InterPro" id="IPR013431">
    <property type="entry name" value="Delta_60_rpt"/>
</dbReference>
<dbReference type="RefSeq" id="WP_093221855.1">
    <property type="nucleotide sequence ID" value="NZ_LT629803.1"/>
</dbReference>
<comment type="caution">
    <text evidence="1">The sequence shown here is derived from an EMBL/GenBank/DDBJ whole genome shotgun (WGS) entry which is preliminary data.</text>
</comment>
<gene>
    <name evidence="1" type="ORF">EIY72_27595</name>
</gene>
<evidence type="ECO:0000313" key="1">
    <source>
        <dbReference type="EMBL" id="TDB57099.1"/>
    </source>
</evidence>
<evidence type="ECO:0000313" key="2">
    <source>
        <dbReference type="Proteomes" id="UP000295254"/>
    </source>
</evidence>
<dbReference type="EMBL" id="RRZK01000035">
    <property type="protein sequence ID" value="TDB57099.1"/>
    <property type="molecule type" value="Genomic_DNA"/>
</dbReference>
<protein>
    <submittedName>
        <fullName evidence="1">Uncharacterized protein</fullName>
    </submittedName>
</protein>
<proteinExistence type="predicted"/>
<dbReference type="Gene3D" id="2.80.10.50">
    <property type="match status" value="2"/>
</dbReference>
<reference evidence="2" key="1">
    <citation type="journal article" date="2019" name="bioRxiv">
        <title>Bacterially produced spermidine induces plant systemic susceptibility to pathogens.</title>
        <authorList>
            <person name="Melnyk R.A."/>
            <person name="Beskrovnaya P.A."/>
            <person name="Liu Z."/>
            <person name="Song Y."/>
            <person name="Haney C.H."/>
        </authorList>
    </citation>
    <scope>NUCLEOTIDE SEQUENCE [LARGE SCALE GENOMIC DNA]</scope>
    <source>
        <strain evidence="2">Dha-51</strain>
    </source>
</reference>
<dbReference type="OrthoDB" id="7030533at2"/>
<accession>A0A1H2NJM2</accession>
<organism evidence="1 2">
    <name type="scientific">Pseudomonas vancouverensis</name>
    <dbReference type="NCBI Taxonomy" id="95300"/>
    <lineage>
        <taxon>Bacteria</taxon>
        <taxon>Pseudomonadati</taxon>
        <taxon>Pseudomonadota</taxon>
        <taxon>Gammaproteobacteria</taxon>
        <taxon>Pseudomonadales</taxon>
        <taxon>Pseudomonadaceae</taxon>
        <taxon>Pseudomonas</taxon>
    </lineage>
</organism>
<name>A0A1H2NJM2_PSEVA</name>
<dbReference type="AlphaFoldDB" id="A0A1H2NJM2"/>
<dbReference type="NCBIfam" id="TIGR02608">
    <property type="entry name" value="delta_60_rpt"/>
    <property type="match status" value="2"/>
</dbReference>
<dbReference type="STRING" id="95300.SAMN05216558_2417"/>
<keyword evidence="2" id="KW-1185">Reference proteome</keyword>